<dbReference type="Proteomes" id="UP000008227">
    <property type="component" value="Chromosome 2"/>
</dbReference>
<reference evidence="2" key="1">
    <citation type="journal article" date="2020" name="Gigascience">
        <title>An improved pig reference genome sequence to enable pig genetics and genomics research.</title>
        <authorList>
            <person name="Warr A."/>
            <person name="Affara N."/>
            <person name="Aken B."/>
            <person name="Beiki H."/>
            <person name="Bickhart D.M."/>
            <person name="Billis K."/>
            <person name="Chow W."/>
            <person name="Eory L."/>
            <person name="Finlayson H.A."/>
            <person name="Flicek P."/>
            <person name="Giron C.G."/>
            <person name="Griffin D.K."/>
            <person name="Hall R."/>
            <person name="Hannum G."/>
            <person name="Hourlier T."/>
            <person name="Howe K."/>
            <person name="Hume D.A."/>
            <person name="Izuogu O."/>
            <person name="Kim K."/>
            <person name="Koren S."/>
            <person name="Liu H."/>
            <person name="Manchanda N."/>
            <person name="Martin F.J."/>
            <person name="Nonneman D.J."/>
            <person name="O'Connor R.E."/>
            <person name="Phillippy A.M."/>
            <person name="Rohrer G.A."/>
            <person name="Rosen B.D."/>
            <person name="Rund L.A."/>
            <person name="Sargent C.A."/>
            <person name="Schook L.B."/>
            <person name="Schroeder S.G."/>
            <person name="Schwartz A.S."/>
            <person name="Skinner B.M."/>
            <person name="Talbot R."/>
            <person name="Tseng E."/>
            <person name="Tuggle C.K."/>
            <person name="Watson M."/>
            <person name="Smith T.P.L."/>
            <person name="Archibald A.L."/>
        </authorList>
    </citation>
    <scope>NUCLEOTIDE SEQUENCE [LARGE SCALE GENOMIC DNA]</scope>
    <source>
        <strain evidence="2">Duroc</strain>
    </source>
</reference>
<evidence type="ECO:0000313" key="2">
    <source>
        <dbReference type="Ensembl" id="ENSSSCP00000080497.1"/>
    </source>
</evidence>
<sequence length="191" mass="19709">RVSSKRASTSRLLPPPADPSSPFSDPGCAGRAQGAGGGGARRRKRRATGGPSPERSPLQLQPRVPSLPPAPQTRRWRRQLRKETPVLQRHSVLLHRPPQAGDSGGAVAAGSVGARSPGAEQAAGPAPSRRAGMRGRAPWRPITTRRPPARPATASRSPCDGKTSDGFCDLGGSVAGVAALRGGEAVQSGFC</sequence>
<feature type="compositionally biased region" description="Low complexity" evidence="1">
    <location>
        <begin position="105"/>
        <end position="119"/>
    </location>
</feature>
<feature type="compositionally biased region" description="Polar residues" evidence="1">
    <location>
        <begin position="1"/>
        <end position="11"/>
    </location>
</feature>
<keyword evidence="3" id="KW-1185">Reference proteome</keyword>
<organism evidence="2 3">
    <name type="scientific">Sus scrofa</name>
    <name type="common">Pig</name>
    <dbReference type="NCBI Taxonomy" id="9823"/>
    <lineage>
        <taxon>Eukaryota</taxon>
        <taxon>Metazoa</taxon>
        <taxon>Chordata</taxon>
        <taxon>Craniata</taxon>
        <taxon>Vertebrata</taxon>
        <taxon>Euteleostomi</taxon>
        <taxon>Mammalia</taxon>
        <taxon>Eutheria</taxon>
        <taxon>Laurasiatheria</taxon>
        <taxon>Artiodactyla</taxon>
        <taxon>Suina</taxon>
        <taxon>Suidae</taxon>
        <taxon>Sus</taxon>
    </lineage>
</organism>
<reference evidence="2" key="3">
    <citation type="submission" date="2025-09" db="UniProtKB">
        <authorList>
            <consortium name="Ensembl"/>
        </authorList>
    </citation>
    <scope>IDENTIFICATION</scope>
</reference>
<feature type="compositionally biased region" description="Low complexity" evidence="1">
    <location>
        <begin position="20"/>
        <end position="32"/>
    </location>
</feature>
<protein>
    <submittedName>
        <fullName evidence="2">Uncharacterized protein</fullName>
    </submittedName>
</protein>
<accession>A0A8W4FLY2</accession>
<evidence type="ECO:0000256" key="1">
    <source>
        <dbReference type="SAM" id="MobiDB-lite"/>
    </source>
</evidence>
<dbReference type="Ensembl" id="ENSSSCT00000102046.1">
    <property type="protein sequence ID" value="ENSSSCP00000080497.1"/>
    <property type="gene ID" value="ENSSSCG00000057788.1"/>
</dbReference>
<feature type="compositionally biased region" description="Low complexity" evidence="1">
    <location>
        <begin position="136"/>
        <end position="158"/>
    </location>
</feature>
<feature type="region of interest" description="Disordered" evidence="1">
    <location>
        <begin position="1"/>
        <end position="162"/>
    </location>
</feature>
<reference evidence="2" key="2">
    <citation type="submission" date="2025-08" db="UniProtKB">
        <authorList>
            <consortium name="Ensembl"/>
        </authorList>
    </citation>
    <scope>IDENTIFICATION</scope>
</reference>
<evidence type="ECO:0000313" key="3">
    <source>
        <dbReference type="Proteomes" id="UP000008227"/>
    </source>
</evidence>
<name>A0A8W4FLY2_PIG</name>
<proteinExistence type="predicted"/>
<dbReference type="GeneTree" id="ENSGT00910000147675"/>
<dbReference type="AlphaFoldDB" id="A0A8W4FLY2"/>